<dbReference type="InterPro" id="IPR004360">
    <property type="entry name" value="Glyas_Fos-R_dOase_dom"/>
</dbReference>
<protein>
    <recommendedName>
        <fullName evidence="2">Bleomycin resistance protein</fullName>
    </recommendedName>
</protein>
<sequence>MTVRFERIAPILPVRDVRAALDHYRRLGFEVTAYDDAAADPVYGFLAWGDVSLHLARVPDLDPANSAVACYLYVSDADALHAAWQAAGTGGRLTAVADTPYGLREFAHIDPDGNLLRIGAAAERTTADG</sequence>
<evidence type="ECO:0000259" key="4">
    <source>
        <dbReference type="PROSITE" id="PS51819"/>
    </source>
</evidence>
<dbReference type="Gene3D" id="3.10.180.10">
    <property type="entry name" value="2,3-Dihydroxybiphenyl 1,2-Dioxygenase, domain 1"/>
    <property type="match status" value="1"/>
</dbReference>
<dbReference type="RefSeq" id="WP_045583787.1">
    <property type="nucleotide sequence ID" value="NZ_CP012404.1"/>
</dbReference>
<keyword evidence="3" id="KW-0046">Antibiotic resistance</keyword>
<evidence type="ECO:0000256" key="1">
    <source>
        <dbReference type="ARBA" id="ARBA00011051"/>
    </source>
</evidence>
<evidence type="ECO:0000256" key="2">
    <source>
        <dbReference type="ARBA" id="ARBA00021572"/>
    </source>
</evidence>
<dbReference type="SUPFAM" id="SSF54593">
    <property type="entry name" value="Glyoxalase/Bleomycin resistance protein/Dihydroxybiphenyl dioxygenase"/>
    <property type="match status" value="1"/>
</dbReference>
<dbReference type="EMBL" id="CP012404">
    <property type="protein sequence ID" value="ALG74373.1"/>
    <property type="molecule type" value="Genomic_DNA"/>
</dbReference>
<feature type="domain" description="VOC" evidence="4">
    <location>
        <begin position="4"/>
        <end position="121"/>
    </location>
</feature>
<evidence type="ECO:0000313" key="5">
    <source>
        <dbReference type="EMBL" id="ALG74373.1"/>
    </source>
</evidence>
<dbReference type="KEGG" id="ati:AL072_25910"/>
<organism evidence="5 6">
    <name type="scientific">Azospirillum thiophilum</name>
    <dbReference type="NCBI Taxonomy" id="528244"/>
    <lineage>
        <taxon>Bacteria</taxon>
        <taxon>Pseudomonadati</taxon>
        <taxon>Pseudomonadota</taxon>
        <taxon>Alphaproteobacteria</taxon>
        <taxon>Rhodospirillales</taxon>
        <taxon>Azospirillaceae</taxon>
        <taxon>Azospirillum</taxon>
    </lineage>
</organism>
<reference evidence="5 6" key="2">
    <citation type="journal article" date="2016" name="Genome Announc.">
        <title>Complete Genome Sequence of a Strain of Azospirillum thiophilum Isolated from a Sulfide Spring.</title>
        <authorList>
            <person name="Fomenkov A."/>
            <person name="Vincze T."/>
            <person name="Grabovich M."/>
            <person name="Anton B.P."/>
            <person name="Dubinina G."/>
            <person name="Orlova M."/>
            <person name="Belousova E."/>
            <person name="Roberts R.J."/>
        </authorList>
    </citation>
    <scope>NUCLEOTIDE SEQUENCE [LARGE SCALE GENOMIC DNA]</scope>
    <source>
        <strain evidence="5 6">BV-S</strain>
    </source>
</reference>
<proteinExistence type="inferred from homology"/>
<accession>A0AAC8W3F1</accession>
<reference evidence="6" key="1">
    <citation type="submission" date="2015-08" db="EMBL/GenBank/DDBJ databases">
        <title>Complete Genome Sequence of Azospirillum thiophilum BV-S.</title>
        <authorList>
            <person name="Fomenkov A."/>
            <person name="Vincze T."/>
            <person name="Grabovich M."/>
            <person name="Dubinina G."/>
            <person name="Orlova M."/>
            <person name="Belousova E."/>
            <person name="Roberts R.J."/>
        </authorList>
    </citation>
    <scope>NUCLEOTIDE SEQUENCE [LARGE SCALE GENOMIC DNA]</scope>
    <source>
        <strain evidence="6">BV-S</strain>
    </source>
</reference>
<dbReference type="AlphaFoldDB" id="A0AAC8W3F1"/>
<dbReference type="Pfam" id="PF00903">
    <property type="entry name" value="Glyoxalase"/>
    <property type="match status" value="1"/>
</dbReference>
<dbReference type="CDD" id="cd08349">
    <property type="entry name" value="BLMA_like"/>
    <property type="match status" value="1"/>
</dbReference>
<dbReference type="InterPro" id="IPR037523">
    <property type="entry name" value="VOC_core"/>
</dbReference>
<dbReference type="PROSITE" id="PS51819">
    <property type="entry name" value="VOC"/>
    <property type="match status" value="1"/>
</dbReference>
<dbReference type="Proteomes" id="UP000069935">
    <property type="component" value="Chromosome 4"/>
</dbReference>
<name>A0AAC8W3F1_9PROT</name>
<evidence type="ECO:0000256" key="3">
    <source>
        <dbReference type="ARBA" id="ARBA00023251"/>
    </source>
</evidence>
<dbReference type="InterPro" id="IPR029068">
    <property type="entry name" value="Glyas_Bleomycin-R_OHBP_Dase"/>
</dbReference>
<keyword evidence="6" id="KW-1185">Reference proteome</keyword>
<gene>
    <name evidence="5" type="ORF">AL072_25910</name>
</gene>
<evidence type="ECO:0000313" key="6">
    <source>
        <dbReference type="Proteomes" id="UP000069935"/>
    </source>
</evidence>
<dbReference type="InterPro" id="IPR000335">
    <property type="entry name" value="Bleomycin-R"/>
</dbReference>
<comment type="similarity">
    <text evidence="1">Belongs to the bleomycin resistance protein family.</text>
</comment>
<dbReference type="GO" id="GO:0046677">
    <property type="term" value="P:response to antibiotic"/>
    <property type="evidence" value="ECO:0007669"/>
    <property type="project" value="UniProtKB-KW"/>
</dbReference>